<dbReference type="InterPro" id="IPR036063">
    <property type="entry name" value="Smr_dom_sf"/>
</dbReference>
<protein>
    <submittedName>
        <fullName evidence="3">DNA mismatch repair protein MutS</fullName>
    </submittedName>
</protein>
<dbReference type="SMART" id="SM00463">
    <property type="entry name" value="SMR"/>
    <property type="match status" value="1"/>
</dbReference>
<dbReference type="Pfam" id="PF01713">
    <property type="entry name" value="Smr"/>
    <property type="match status" value="1"/>
</dbReference>
<dbReference type="AlphaFoldDB" id="A0A0P7JTH4"/>
<accession>A0A0P7JTH4</accession>
<organism evidence="3 4">
    <name type="scientific">Aliiroseovarius crassostreae</name>
    <dbReference type="NCBI Taxonomy" id="154981"/>
    <lineage>
        <taxon>Bacteria</taxon>
        <taxon>Pseudomonadati</taxon>
        <taxon>Pseudomonadota</taxon>
        <taxon>Alphaproteobacteria</taxon>
        <taxon>Rhodobacterales</taxon>
        <taxon>Paracoccaceae</taxon>
        <taxon>Aliiroseovarius</taxon>
    </lineage>
</organism>
<dbReference type="Gene3D" id="3.30.1370.110">
    <property type="match status" value="1"/>
</dbReference>
<dbReference type="PANTHER" id="PTHR35562">
    <property type="entry name" value="DNA ENDONUCLEASE SMRA-RELATED"/>
    <property type="match status" value="1"/>
</dbReference>
<evidence type="ECO:0000313" key="3">
    <source>
        <dbReference type="EMBL" id="KPN64690.1"/>
    </source>
</evidence>
<proteinExistence type="predicted"/>
<dbReference type="InterPro" id="IPR002625">
    <property type="entry name" value="Smr_dom"/>
</dbReference>
<evidence type="ECO:0000259" key="2">
    <source>
        <dbReference type="PROSITE" id="PS50828"/>
    </source>
</evidence>
<gene>
    <name evidence="3" type="ORF">AKJ29_05450</name>
</gene>
<evidence type="ECO:0000256" key="1">
    <source>
        <dbReference type="SAM" id="MobiDB-lite"/>
    </source>
</evidence>
<dbReference type="EMBL" id="LKBA01000001">
    <property type="protein sequence ID" value="KPN64690.1"/>
    <property type="molecule type" value="Genomic_DNA"/>
</dbReference>
<evidence type="ECO:0000313" key="4">
    <source>
        <dbReference type="Proteomes" id="UP000050471"/>
    </source>
</evidence>
<dbReference type="SUPFAM" id="SSF160443">
    <property type="entry name" value="SMR domain-like"/>
    <property type="match status" value="1"/>
</dbReference>
<keyword evidence="4" id="KW-1185">Reference proteome</keyword>
<reference evidence="3 4" key="1">
    <citation type="submission" date="2015-09" db="EMBL/GenBank/DDBJ databases">
        <title>Draft genome sequence of Aliiroseovarius crassostreae CV919-312TSm, the causative agent of Roseovarius Oyster Disease (formerly Juvenile Oyster Disease).</title>
        <authorList>
            <person name="Kessner L."/>
            <person name="Spinard E."/>
            <person name="Nelson D."/>
        </authorList>
    </citation>
    <scope>NUCLEOTIDE SEQUENCE [LARGE SCALE GENOMIC DNA]</scope>
    <source>
        <strain evidence="3 4">CV919-312</strain>
    </source>
</reference>
<dbReference type="Proteomes" id="UP000050471">
    <property type="component" value="Unassembled WGS sequence"/>
</dbReference>
<sequence>MARRPRKLNEEEKALWQKVAENTQRLHPARPEIGTLPAENTRPAPKPPEVKAPRFRIGEAANPRNAGHDLAPPVSDQIAQQRLAMDKKTFGRMKKGRLSPEARIDLHGMTIAQAHPILTRFILEAVADQRRLVLVITGKGKHRDEGGPIPVRHGVLRHQVPHWLHMPPLKQHVLQISEAHLKHGGQGAYYVYLRRLR</sequence>
<feature type="region of interest" description="Disordered" evidence="1">
    <location>
        <begin position="21"/>
        <end position="52"/>
    </location>
</feature>
<dbReference type="PANTHER" id="PTHR35562:SF2">
    <property type="entry name" value="DNA ENDONUCLEASE SMRA-RELATED"/>
    <property type="match status" value="1"/>
</dbReference>
<dbReference type="PROSITE" id="PS50828">
    <property type="entry name" value="SMR"/>
    <property type="match status" value="1"/>
</dbReference>
<dbReference type="RefSeq" id="WP_055187168.1">
    <property type="nucleotide sequence ID" value="NZ_FPBS01000015.1"/>
</dbReference>
<name>A0A0P7JTH4_9RHOB</name>
<dbReference type="STRING" id="154981.AKJ29_05450"/>
<comment type="caution">
    <text evidence="3">The sequence shown here is derived from an EMBL/GenBank/DDBJ whole genome shotgun (WGS) entry which is preliminary data.</text>
</comment>
<feature type="domain" description="Smr" evidence="2">
    <location>
        <begin position="104"/>
        <end position="194"/>
    </location>
</feature>
<dbReference type="OrthoDB" id="7165597at2"/>